<protein>
    <submittedName>
        <fullName evidence="1">Uncharacterized protein</fullName>
    </submittedName>
</protein>
<organism evidence="1 4">
    <name type="scientific">Methanothrix harundinacea</name>
    <dbReference type="NCBI Taxonomy" id="301375"/>
    <lineage>
        <taxon>Archaea</taxon>
        <taxon>Methanobacteriati</taxon>
        <taxon>Methanobacteriota</taxon>
        <taxon>Stenosarchaea group</taxon>
        <taxon>Methanomicrobia</taxon>
        <taxon>Methanotrichales</taxon>
        <taxon>Methanotrichaceae</taxon>
        <taxon>Methanothrix</taxon>
    </lineage>
</organism>
<accession>A0A124FMH8</accession>
<dbReference type="Proteomes" id="UP000053961">
    <property type="component" value="Unassembled WGS sequence"/>
</dbReference>
<proteinExistence type="predicted"/>
<evidence type="ECO:0000313" key="2">
    <source>
        <dbReference type="EMBL" id="KUK96300.1"/>
    </source>
</evidence>
<evidence type="ECO:0000313" key="1">
    <source>
        <dbReference type="EMBL" id="KUK44817.1"/>
    </source>
</evidence>
<dbReference type="EMBL" id="LGFT01000014">
    <property type="protein sequence ID" value="KUK44817.1"/>
    <property type="molecule type" value="Genomic_DNA"/>
</dbReference>
<reference evidence="2" key="1">
    <citation type="journal article" date="2015" name="MBio">
        <title>Genome-resolved metagenomic analysis reveals roles for candidate phyla and other microbial community members in biogeochemical transformations in oil reservoirs.</title>
        <authorList>
            <person name="Hu P."/>
            <person name="Tom L."/>
            <person name="Singh A."/>
            <person name="Thomas B.C."/>
            <person name="Baker B.J."/>
            <person name="Piceno Y.M."/>
            <person name="Andersen G.L."/>
            <person name="Banfield J.F."/>
        </authorList>
    </citation>
    <scope>NUCLEOTIDE SEQUENCE [LARGE SCALE GENOMIC DNA]</scope>
    <source>
        <strain evidence="2">56_747</strain>
    </source>
</reference>
<name>A0A124FMH8_9EURY</name>
<dbReference type="PATRIC" id="fig|301375.6.peg.160"/>
<evidence type="ECO:0000313" key="3">
    <source>
        <dbReference type="Proteomes" id="UP000053961"/>
    </source>
</evidence>
<evidence type="ECO:0000313" key="4">
    <source>
        <dbReference type="Proteomes" id="UP000057043"/>
    </source>
</evidence>
<comment type="caution">
    <text evidence="1">The sequence shown here is derived from an EMBL/GenBank/DDBJ whole genome shotgun (WGS) entry which is preliminary data.</text>
</comment>
<dbReference type="Proteomes" id="UP000057043">
    <property type="component" value="Unassembled WGS sequence"/>
</dbReference>
<dbReference type="EMBL" id="LGHB01000016">
    <property type="protein sequence ID" value="KUK96300.1"/>
    <property type="molecule type" value="Genomic_DNA"/>
</dbReference>
<reference evidence="3 4" key="2">
    <citation type="journal article" date="2015" name="MBio">
        <title>Genome-Resolved Metagenomic Analysis Reveals Roles for Candidate Phyla and Other Microbial Community Members in Biogeochemical Transformations in Oil Reservoirs.</title>
        <authorList>
            <person name="Hu P."/>
            <person name="Tom L."/>
            <person name="Singh A."/>
            <person name="Thomas B.C."/>
            <person name="Baker B.J."/>
            <person name="Piceno Y.M."/>
            <person name="Andersen G.L."/>
            <person name="Banfield J.F."/>
        </authorList>
    </citation>
    <scope>NUCLEOTIDE SEQUENCE [LARGE SCALE GENOMIC DNA]</scope>
    <source>
        <strain evidence="1">57_489</strain>
    </source>
</reference>
<sequence>MRRTVTLGGAFALLLLMALSAAGNDMENATEVEEDLWADIDADLIASKVDVKDISGMYADVTESVYIGIDENDTTPYPYQETETYIWTIEQRGSLLLGKIEGSDGETYQIMGSTAMDELCLVYYGNVTYDGDDWLVEGFMDGNILETGEIVLNGIGYEYAADSEDPDNYEFSSYFAETTVLTPIEEE</sequence>
<dbReference type="AlphaFoldDB" id="A0A124FMH8"/>
<gene>
    <name evidence="1" type="ORF">XD72_0777</name>
    <name evidence="2" type="ORF">XE07_1237</name>
</gene>